<dbReference type="AlphaFoldDB" id="A0A0G1MJQ9"/>
<protein>
    <recommendedName>
        <fullName evidence="4">DUF2933 domain-containing protein</fullName>
    </recommendedName>
</protein>
<gene>
    <name evidence="2" type="ORF">UW78_C0018G0012</name>
</gene>
<comment type="caution">
    <text evidence="2">The sequence shown here is derived from an EMBL/GenBank/DDBJ whole genome shotgun (WGS) entry which is preliminary data.</text>
</comment>
<dbReference type="EMBL" id="LCJQ01000018">
    <property type="protein sequence ID" value="KKT81062.1"/>
    <property type="molecule type" value="Genomic_DNA"/>
</dbReference>
<evidence type="ECO:0008006" key="4">
    <source>
        <dbReference type="Google" id="ProtNLM"/>
    </source>
</evidence>
<feature type="transmembrane region" description="Helical" evidence="1">
    <location>
        <begin position="5"/>
        <end position="23"/>
    </location>
</feature>
<evidence type="ECO:0000313" key="3">
    <source>
        <dbReference type="Proteomes" id="UP000034595"/>
    </source>
</evidence>
<organism evidence="2 3">
    <name type="scientific">Candidatus Azambacteria bacterium GW2011_GWA1_44_9</name>
    <dbReference type="NCBI Taxonomy" id="1618610"/>
    <lineage>
        <taxon>Bacteria</taxon>
        <taxon>Candidatus Azamiibacteriota</taxon>
    </lineage>
</organism>
<reference evidence="2 3" key="1">
    <citation type="journal article" date="2015" name="Nature">
        <title>rRNA introns, odd ribosomes, and small enigmatic genomes across a large radiation of phyla.</title>
        <authorList>
            <person name="Brown C.T."/>
            <person name="Hug L.A."/>
            <person name="Thomas B.C."/>
            <person name="Sharon I."/>
            <person name="Castelle C.J."/>
            <person name="Singh A."/>
            <person name="Wilkins M.J."/>
            <person name="Williams K.H."/>
            <person name="Banfield J.F."/>
        </authorList>
    </citation>
    <scope>NUCLEOTIDE SEQUENCE [LARGE SCALE GENOMIC DNA]</scope>
</reference>
<feature type="transmembrane region" description="Helical" evidence="1">
    <location>
        <begin position="29"/>
        <end position="47"/>
    </location>
</feature>
<evidence type="ECO:0000313" key="2">
    <source>
        <dbReference type="EMBL" id="KKT81062.1"/>
    </source>
</evidence>
<evidence type="ECO:0000256" key="1">
    <source>
        <dbReference type="SAM" id="Phobius"/>
    </source>
</evidence>
<keyword evidence="1" id="KW-0472">Membrane</keyword>
<accession>A0A0G1MJQ9</accession>
<keyword evidence="1" id="KW-1133">Transmembrane helix</keyword>
<keyword evidence="1" id="KW-0812">Transmembrane</keyword>
<sequence>MRKWLIPILCALPFVGVALWFLAGKNIGNVATIGLFLACPLSHIFLMKHDNKGGDHKHG</sequence>
<proteinExistence type="predicted"/>
<dbReference type="Proteomes" id="UP000034595">
    <property type="component" value="Unassembled WGS sequence"/>
</dbReference>
<name>A0A0G1MJQ9_9BACT</name>